<evidence type="ECO:0000256" key="6">
    <source>
        <dbReference type="SAM" id="MobiDB-lite"/>
    </source>
</evidence>
<dbReference type="OrthoDB" id="70376at2759"/>
<gene>
    <name evidence="7" type="ORF">PSACC_01229</name>
</gene>
<feature type="compositionally biased region" description="Polar residues" evidence="6">
    <location>
        <begin position="197"/>
        <end position="206"/>
    </location>
</feature>
<evidence type="ECO:0000313" key="8">
    <source>
        <dbReference type="Proteomes" id="UP000240830"/>
    </source>
</evidence>
<dbReference type="Pfam" id="PF08598">
    <property type="entry name" value="Sds3"/>
    <property type="match status" value="1"/>
</dbReference>
<feature type="region of interest" description="Disordered" evidence="6">
    <location>
        <begin position="160"/>
        <end position="214"/>
    </location>
</feature>
<accession>A0A2H9TMJ0</accession>
<dbReference type="InterPro" id="IPR013907">
    <property type="entry name" value="Sds3"/>
</dbReference>
<evidence type="ECO:0000256" key="5">
    <source>
        <dbReference type="ARBA" id="ARBA00023242"/>
    </source>
</evidence>
<keyword evidence="2" id="KW-0678">Repressor</keyword>
<evidence type="ECO:0000256" key="4">
    <source>
        <dbReference type="ARBA" id="ARBA00023163"/>
    </source>
</evidence>
<keyword evidence="8" id="KW-1185">Reference proteome</keyword>
<keyword evidence="4" id="KW-0804">Transcription</keyword>
<proteinExistence type="predicted"/>
<evidence type="ECO:0000313" key="7">
    <source>
        <dbReference type="EMBL" id="PJF18954.1"/>
    </source>
</evidence>
<sequence>MNIINLGIKADKPSTTTNGATFGNFGNYDLTDNTTGVVDPMETNGTPSQYSKLVEHTNDSSVLGSPNLPVEEPFEIPDSIRSRAHSVENHQRLLEEKKSLRSRLDEQLWAAACLRDYQLSCVQKAFDAEIDQIEREYESERSNLKEKLLGDLLEHRRRLLDNKDGAEEQNGVSTGLGEPEIYEDLDDGAGLARRTRQSANTQNQKSSGDEAEEEALLDRVSVRGDRLYCANESFTKGDTVVLGSPDSSELIGTVTSITPKEIWIRIDDGAKLKITCKQLRSGRPFIGIPGRMDTTTIHTVEEMNFTFSGAGSDWSSCSI</sequence>
<dbReference type="GO" id="GO:0010468">
    <property type="term" value="P:regulation of gene expression"/>
    <property type="evidence" value="ECO:0007669"/>
    <property type="project" value="UniProtKB-ARBA"/>
</dbReference>
<dbReference type="Proteomes" id="UP000240830">
    <property type="component" value="Unassembled WGS sequence"/>
</dbReference>
<organism evidence="7 8">
    <name type="scientific">Paramicrosporidium saccamoebae</name>
    <dbReference type="NCBI Taxonomy" id="1246581"/>
    <lineage>
        <taxon>Eukaryota</taxon>
        <taxon>Fungi</taxon>
        <taxon>Fungi incertae sedis</taxon>
        <taxon>Cryptomycota</taxon>
        <taxon>Cryptomycota incertae sedis</taxon>
        <taxon>Paramicrosporidium</taxon>
    </lineage>
</organism>
<evidence type="ECO:0000256" key="3">
    <source>
        <dbReference type="ARBA" id="ARBA00023015"/>
    </source>
</evidence>
<keyword evidence="3" id="KW-0805">Transcription regulation</keyword>
<evidence type="ECO:0000256" key="2">
    <source>
        <dbReference type="ARBA" id="ARBA00022491"/>
    </source>
</evidence>
<comment type="caution">
    <text evidence="7">The sequence shown here is derived from an EMBL/GenBank/DDBJ whole genome shotgun (WGS) entry which is preliminary data.</text>
</comment>
<protein>
    <submittedName>
        <fullName evidence="7">Sds3-like domain-containing protein</fullName>
    </submittedName>
</protein>
<comment type="subcellular location">
    <subcellularLocation>
        <location evidence="1">Nucleus</location>
    </subcellularLocation>
</comment>
<dbReference type="EMBL" id="MTSL01000093">
    <property type="protein sequence ID" value="PJF18954.1"/>
    <property type="molecule type" value="Genomic_DNA"/>
</dbReference>
<reference evidence="7 8" key="1">
    <citation type="submission" date="2016-10" db="EMBL/GenBank/DDBJ databases">
        <title>The genome of Paramicrosporidium saccamoebae is the missing link in understanding Cryptomycota and Microsporidia evolution.</title>
        <authorList>
            <person name="Quandt C.A."/>
            <person name="Beaudet D."/>
            <person name="Corsaro D."/>
            <person name="Michel R."/>
            <person name="Corradi N."/>
            <person name="James T."/>
        </authorList>
    </citation>
    <scope>NUCLEOTIDE SEQUENCE [LARGE SCALE GENOMIC DNA]</scope>
    <source>
        <strain evidence="7 8">KSL3</strain>
    </source>
</reference>
<keyword evidence="5" id="KW-0539">Nucleus</keyword>
<dbReference type="GO" id="GO:0005654">
    <property type="term" value="C:nucleoplasm"/>
    <property type="evidence" value="ECO:0007669"/>
    <property type="project" value="UniProtKB-ARBA"/>
</dbReference>
<dbReference type="AlphaFoldDB" id="A0A2H9TMJ0"/>
<name>A0A2H9TMJ0_9FUNG</name>
<evidence type="ECO:0000256" key="1">
    <source>
        <dbReference type="ARBA" id="ARBA00004123"/>
    </source>
</evidence>